<evidence type="ECO:0000313" key="2">
    <source>
        <dbReference type="Proteomes" id="UP000001565"/>
    </source>
</evidence>
<reference evidence="1 2" key="1">
    <citation type="journal article" date="2007" name="Proc. Natl. Acad. Sci. U.S.A.">
        <title>The Orientia tsutsugamushi genome reveals massive proliferation of conjugative type IV secretion system and host-cell interaction genes.</title>
        <authorList>
            <person name="Cho N.-H."/>
            <person name="Kim H.-R."/>
            <person name="Lee J.-H."/>
            <person name="Kim S.-Y."/>
            <person name="Kim J."/>
            <person name="Cha S."/>
            <person name="Kim S.-Y."/>
            <person name="Darby A.C."/>
            <person name="Fuxelius H.-H."/>
            <person name="Yin J."/>
            <person name="Kim J.H."/>
            <person name="Kim J."/>
            <person name="Lee S.J."/>
            <person name="Koh Y.-S."/>
            <person name="Jang W.-J."/>
            <person name="Park K.-H."/>
            <person name="Andersson S.G.E."/>
            <person name="Choi M.-S."/>
            <person name="Kim I.-S."/>
        </authorList>
    </citation>
    <scope>NUCLEOTIDE SEQUENCE [LARGE SCALE GENOMIC DNA]</scope>
    <source>
        <strain evidence="1 2">Boryong</strain>
    </source>
</reference>
<dbReference type="AlphaFoldDB" id="A5CF07"/>
<name>A5CF07_ORITB</name>
<gene>
    <name evidence="1" type="ordered locus">OTBS_1757</name>
</gene>
<dbReference type="HOGENOM" id="CLU_2070714_0_0_5"/>
<dbReference type="RefSeq" id="WP_011945031.1">
    <property type="nucleotide sequence ID" value="NC_009488.1"/>
</dbReference>
<dbReference type="Proteomes" id="UP000001565">
    <property type="component" value="Chromosome"/>
</dbReference>
<accession>A5CF07</accession>
<sequence>MHSDKYKLIFNGFAATEDIEEYLNQALEEESIYVQENQNIFQRQDVMILLDSIMRFKAMEAENCNKTKKEVALNFFEEFFEQVAKDNSKFIQNPTYLVREAIISVYKDNEYRKSFNIA</sequence>
<dbReference type="EMBL" id="AM494475">
    <property type="protein sequence ID" value="CAM80852.1"/>
    <property type="molecule type" value="Genomic_DNA"/>
</dbReference>
<proteinExistence type="predicted"/>
<dbReference type="KEGG" id="ots:OTBS_1757"/>
<protein>
    <submittedName>
        <fullName evidence="1">Uncharacterized protein</fullName>
    </submittedName>
</protein>
<organism evidence="1 2">
    <name type="scientific">Orientia tsutsugamushi (strain Boryong)</name>
    <name type="common">Rickettsia tsutsugamushi</name>
    <dbReference type="NCBI Taxonomy" id="357244"/>
    <lineage>
        <taxon>Bacteria</taxon>
        <taxon>Pseudomonadati</taxon>
        <taxon>Pseudomonadota</taxon>
        <taxon>Alphaproteobacteria</taxon>
        <taxon>Rickettsiales</taxon>
        <taxon>Rickettsiaceae</taxon>
        <taxon>Rickettsieae</taxon>
        <taxon>Orientia</taxon>
    </lineage>
</organism>
<evidence type="ECO:0000313" key="1">
    <source>
        <dbReference type="EMBL" id="CAM80852.1"/>
    </source>
</evidence>